<dbReference type="CDD" id="cd16279">
    <property type="entry name" value="metallo-hydrolase-like_MBL-fold"/>
    <property type="match status" value="1"/>
</dbReference>
<reference evidence="2 3" key="1">
    <citation type="submission" date="2019-02" db="EMBL/GenBank/DDBJ databases">
        <title>Deep-cultivation of Planctomycetes and their phenomic and genomic characterization uncovers novel biology.</title>
        <authorList>
            <person name="Wiegand S."/>
            <person name="Jogler M."/>
            <person name="Boedeker C."/>
            <person name="Pinto D."/>
            <person name="Vollmers J."/>
            <person name="Rivas-Marin E."/>
            <person name="Kohn T."/>
            <person name="Peeters S.H."/>
            <person name="Heuer A."/>
            <person name="Rast P."/>
            <person name="Oberbeckmann S."/>
            <person name="Bunk B."/>
            <person name="Jeske O."/>
            <person name="Meyerdierks A."/>
            <person name="Storesund J.E."/>
            <person name="Kallscheuer N."/>
            <person name="Luecker S."/>
            <person name="Lage O.M."/>
            <person name="Pohl T."/>
            <person name="Merkel B.J."/>
            <person name="Hornburger P."/>
            <person name="Mueller R.-W."/>
            <person name="Bruemmer F."/>
            <person name="Labrenz M."/>
            <person name="Spormann A.M."/>
            <person name="Op den Camp H."/>
            <person name="Overmann J."/>
            <person name="Amann R."/>
            <person name="Jetten M.S.M."/>
            <person name="Mascher T."/>
            <person name="Medema M.H."/>
            <person name="Devos D.P."/>
            <person name="Kaster A.-K."/>
            <person name="Ovreas L."/>
            <person name="Rohde M."/>
            <person name="Galperin M.Y."/>
            <person name="Jogler C."/>
        </authorList>
    </citation>
    <scope>NUCLEOTIDE SEQUENCE [LARGE SCALE GENOMIC DNA]</scope>
    <source>
        <strain evidence="2 3">ETA_A8</strain>
    </source>
</reference>
<dbReference type="OrthoDB" id="9800940at2"/>
<evidence type="ECO:0000259" key="1">
    <source>
        <dbReference type="SMART" id="SM00849"/>
    </source>
</evidence>
<dbReference type="EC" id="3.1.4.55" evidence="2"/>
<dbReference type="InterPro" id="IPR001279">
    <property type="entry name" value="Metallo-B-lactamas"/>
</dbReference>
<dbReference type="RefSeq" id="WP_145091478.1">
    <property type="nucleotide sequence ID" value="NZ_CP036274.1"/>
</dbReference>
<dbReference type="Pfam" id="PF12706">
    <property type="entry name" value="Lactamase_B_2"/>
    <property type="match status" value="1"/>
</dbReference>
<accession>A0A517YER6</accession>
<dbReference type="AlphaFoldDB" id="A0A517YER6"/>
<dbReference type="KEGG" id="aagg:ETAA8_38280"/>
<proteinExistence type="predicted"/>
<name>A0A517YER6_9BACT</name>
<dbReference type="Gene3D" id="3.60.15.10">
    <property type="entry name" value="Ribonuclease Z/Hydroxyacylglutathione hydrolase-like"/>
    <property type="match status" value="1"/>
</dbReference>
<gene>
    <name evidence="2" type="primary">phnP</name>
    <name evidence="2" type="ORF">ETAA8_38280</name>
</gene>
<protein>
    <submittedName>
        <fullName evidence="2">Phosphoribosyl 1,2-cyclic phosphodiesterase</fullName>
        <ecNumber evidence="2">3.1.4.55</ecNumber>
    </submittedName>
</protein>
<sequence>MKTILTTDIRGQFILLGTGTSVGVPSLGCGCDVCLSTDPHDKRTRASALIGLPEGNLLIDTGPDLRFQLLRENVGIVHAVVYTHEHADHLFGLDDLRLFPFYLGHPIPLYCEEPVERRIRRAFDYAFHEEHTHQGAAPQLSIRPLDLEPLSLLGAEVIPLRLKHGPRFEVLGFRVGNIAYCTDTNHIPGDTMAQLQGLDVLVIDALRWRPHVTHFCVDEAIAVAQQLRPKRTIFTHICHELGHAETNAKLPPGIEMGYDGQRIPLT</sequence>
<dbReference type="PANTHER" id="PTHR42663">
    <property type="entry name" value="HYDROLASE C777.06C-RELATED-RELATED"/>
    <property type="match status" value="1"/>
</dbReference>
<feature type="domain" description="Metallo-beta-lactamase" evidence="1">
    <location>
        <begin position="44"/>
        <end position="236"/>
    </location>
</feature>
<organism evidence="2 3">
    <name type="scientific">Anatilimnocola aggregata</name>
    <dbReference type="NCBI Taxonomy" id="2528021"/>
    <lineage>
        <taxon>Bacteria</taxon>
        <taxon>Pseudomonadati</taxon>
        <taxon>Planctomycetota</taxon>
        <taxon>Planctomycetia</taxon>
        <taxon>Pirellulales</taxon>
        <taxon>Pirellulaceae</taxon>
        <taxon>Anatilimnocola</taxon>
    </lineage>
</organism>
<dbReference type="PANTHER" id="PTHR42663:SF6">
    <property type="entry name" value="HYDROLASE C777.06C-RELATED"/>
    <property type="match status" value="1"/>
</dbReference>
<evidence type="ECO:0000313" key="2">
    <source>
        <dbReference type="EMBL" id="QDU28723.1"/>
    </source>
</evidence>
<keyword evidence="3" id="KW-1185">Reference proteome</keyword>
<dbReference type="SMART" id="SM00849">
    <property type="entry name" value="Lactamase_B"/>
    <property type="match status" value="1"/>
</dbReference>
<dbReference type="EMBL" id="CP036274">
    <property type="protein sequence ID" value="QDU28723.1"/>
    <property type="molecule type" value="Genomic_DNA"/>
</dbReference>
<dbReference type="InterPro" id="IPR036866">
    <property type="entry name" value="RibonucZ/Hydroxyglut_hydro"/>
</dbReference>
<dbReference type="SUPFAM" id="SSF56281">
    <property type="entry name" value="Metallo-hydrolase/oxidoreductase"/>
    <property type="match status" value="1"/>
</dbReference>
<keyword evidence="2" id="KW-0378">Hydrolase</keyword>
<evidence type="ECO:0000313" key="3">
    <source>
        <dbReference type="Proteomes" id="UP000315017"/>
    </source>
</evidence>
<dbReference type="Proteomes" id="UP000315017">
    <property type="component" value="Chromosome"/>
</dbReference>
<dbReference type="PROSITE" id="PS51257">
    <property type="entry name" value="PROKAR_LIPOPROTEIN"/>
    <property type="match status" value="1"/>
</dbReference>
<dbReference type="GO" id="GO:0103043">
    <property type="term" value="F:phosphoribosyl 1,2-cyclic phosphate phosphodiesterase activity"/>
    <property type="evidence" value="ECO:0007669"/>
    <property type="project" value="UniProtKB-EC"/>
</dbReference>